<dbReference type="AlphaFoldDB" id="A0A0R1LNP0"/>
<keyword evidence="2" id="KW-1185">Reference proteome</keyword>
<evidence type="ECO:0000313" key="2">
    <source>
        <dbReference type="Proteomes" id="UP000051160"/>
    </source>
</evidence>
<dbReference type="PATRIC" id="fig|1423776.4.peg.1549"/>
<accession>A0A0R1LNP0</accession>
<evidence type="ECO:0000313" key="1">
    <source>
        <dbReference type="EMBL" id="KRK97502.1"/>
    </source>
</evidence>
<organism evidence="1 2">
    <name type="scientific">Secundilactobacillus odoratitofui DSM 19909 = JCM 15043</name>
    <dbReference type="NCBI Taxonomy" id="1423776"/>
    <lineage>
        <taxon>Bacteria</taxon>
        <taxon>Bacillati</taxon>
        <taxon>Bacillota</taxon>
        <taxon>Bacilli</taxon>
        <taxon>Lactobacillales</taxon>
        <taxon>Lactobacillaceae</taxon>
        <taxon>Secundilactobacillus</taxon>
    </lineage>
</organism>
<dbReference type="SUPFAM" id="SSF142906">
    <property type="entry name" value="YjbR-like"/>
    <property type="match status" value="1"/>
</dbReference>
<name>A0A0R1LNP0_9LACO</name>
<dbReference type="PANTHER" id="PTHR35145:SF1">
    <property type="entry name" value="CYTOPLASMIC PROTEIN"/>
    <property type="match status" value="1"/>
</dbReference>
<dbReference type="Proteomes" id="UP000051160">
    <property type="component" value="Unassembled WGS sequence"/>
</dbReference>
<dbReference type="InterPro" id="IPR007351">
    <property type="entry name" value="YjbR"/>
</dbReference>
<dbReference type="EMBL" id="AZEE01000029">
    <property type="protein sequence ID" value="KRK97502.1"/>
    <property type="molecule type" value="Genomic_DNA"/>
</dbReference>
<gene>
    <name evidence="1" type="ORF">FD04_GL001531</name>
</gene>
<dbReference type="Gene3D" id="3.90.1150.30">
    <property type="match status" value="1"/>
</dbReference>
<sequence length="119" mass="13628">MLVMTRDQLINYCLNEYNSEIDKPFKHYPDYVAIRHLNGKWFGLIMNVPANKLGLSGTENIDIVDLKVEPELNSILQVQPGFLPGYHMSKIHWISARLDYFESIDQLADLIEGSFIATA</sequence>
<dbReference type="InterPro" id="IPR038056">
    <property type="entry name" value="YjbR-like_sf"/>
</dbReference>
<reference evidence="1 2" key="1">
    <citation type="journal article" date="2015" name="Genome Announc.">
        <title>Expanding the biotechnology potential of lactobacilli through comparative genomics of 213 strains and associated genera.</title>
        <authorList>
            <person name="Sun Z."/>
            <person name="Harris H.M."/>
            <person name="McCann A."/>
            <person name="Guo C."/>
            <person name="Argimon S."/>
            <person name="Zhang W."/>
            <person name="Yang X."/>
            <person name="Jeffery I.B."/>
            <person name="Cooney J.C."/>
            <person name="Kagawa T.F."/>
            <person name="Liu W."/>
            <person name="Song Y."/>
            <person name="Salvetti E."/>
            <person name="Wrobel A."/>
            <person name="Rasinkangas P."/>
            <person name="Parkhill J."/>
            <person name="Rea M.C."/>
            <person name="O'Sullivan O."/>
            <person name="Ritari J."/>
            <person name="Douillard F.P."/>
            <person name="Paul Ross R."/>
            <person name="Yang R."/>
            <person name="Briner A.E."/>
            <person name="Felis G.E."/>
            <person name="de Vos W.M."/>
            <person name="Barrangou R."/>
            <person name="Klaenhammer T.R."/>
            <person name="Caufield P.W."/>
            <person name="Cui Y."/>
            <person name="Zhang H."/>
            <person name="O'Toole P.W."/>
        </authorList>
    </citation>
    <scope>NUCLEOTIDE SEQUENCE [LARGE SCALE GENOMIC DNA]</scope>
    <source>
        <strain evidence="1 2">DSM 19909</strain>
    </source>
</reference>
<proteinExistence type="predicted"/>
<dbReference type="PANTHER" id="PTHR35145">
    <property type="entry name" value="CYTOPLASMIC PROTEIN-RELATED"/>
    <property type="match status" value="1"/>
</dbReference>
<comment type="caution">
    <text evidence="1">The sequence shown here is derived from an EMBL/GenBank/DDBJ whole genome shotgun (WGS) entry which is preliminary data.</text>
</comment>
<evidence type="ECO:0008006" key="3">
    <source>
        <dbReference type="Google" id="ProtNLM"/>
    </source>
</evidence>
<protein>
    <recommendedName>
        <fullName evidence="3">MmcQ protein</fullName>
    </recommendedName>
</protein>